<dbReference type="SMART" id="SM00387">
    <property type="entry name" value="HATPase_c"/>
    <property type="match status" value="1"/>
</dbReference>
<name>A0A4Z0BL66_9BURK</name>
<organism evidence="11 12">
    <name type="scientific">Ramlibacter rhizophilus</name>
    <dbReference type="NCBI Taxonomy" id="1781167"/>
    <lineage>
        <taxon>Bacteria</taxon>
        <taxon>Pseudomonadati</taxon>
        <taxon>Pseudomonadota</taxon>
        <taxon>Betaproteobacteria</taxon>
        <taxon>Burkholderiales</taxon>
        <taxon>Comamonadaceae</taxon>
        <taxon>Ramlibacter</taxon>
    </lineage>
</organism>
<dbReference type="CDD" id="cd18774">
    <property type="entry name" value="PDC2_HK_sensor"/>
    <property type="match status" value="1"/>
</dbReference>
<keyword evidence="12" id="KW-1185">Reference proteome</keyword>
<dbReference type="PANTHER" id="PTHR43711">
    <property type="entry name" value="TWO-COMPONENT HISTIDINE KINASE"/>
    <property type="match status" value="1"/>
</dbReference>
<evidence type="ECO:0000256" key="4">
    <source>
        <dbReference type="ARBA" id="ARBA00022553"/>
    </source>
</evidence>
<dbReference type="PANTHER" id="PTHR43711:SF1">
    <property type="entry name" value="HISTIDINE KINASE 1"/>
    <property type="match status" value="1"/>
</dbReference>
<dbReference type="Gene3D" id="3.30.565.10">
    <property type="entry name" value="Histidine kinase-like ATPase, C-terminal domain"/>
    <property type="match status" value="1"/>
</dbReference>
<comment type="caution">
    <text evidence="11">The sequence shown here is derived from an EMBL/GenBank/DDBJ whole genome shotgun (WGS) entry which is preliminary data.</text>
</comment>
<reference evidence="11 12" key="1">
    <citation type="submission" date="2019-03" db="EMBL/GenBank/DDBJ databases">
        <title>Ramlibacter rhizophilus CCTCC AB2015357, whole genome shotgun sequence.</title>
        <authorList>
            <person name="Zhang X."/>
            <person name="Feng G."/>
            <person name="Zhu H."/>
        </authorList>
    </citation>
    <scope>NUCLEOTIDE SEQUENCE [LARGE SCALE GENOMIC DNA]</scope>
    <source>
        <strain evidence="11 12">CCTCC AB2015357</strain>
    </source>
</reference>
<dbReference type="CDD" id="cd00075">
    <property type="entry name" value="HATPase"/>
    <property type="match status" value="1"/>
</dbReference>
<dbReference type="CDD" id="cd00082">
    <property type="entry name" value="HisKA"/>
    <property type="match status" value="1"/>
</dbReference>
<evidence type="ECO:0000256" key="3">
    <source>
        <dbReference type="ARBA" id="ARBA00012438"/>
    </source>
</evidence>
<dbReference type="Gene3D" id="1.10.287.130">
    <property type="match status" value="1"/>
</dbReference>
<evidence type="ECO:0000256" key="6">
    <source>
        <dbReference type="ARBA" id="ARBA00022777"/>
    </source>
</evidence>
<dbReference type="InterPro" id="IPR004358">
    <property type="entry name" value="Sig_transdc_His_kin-like_C"/>
</dbReference>
<evidence type="ECO:0000256" key="1">
    <source>
        <dbReference type="ARBA" id="ARBA00000085"/>
    </source>
</evidence>
<sequence>MSKPARIASPAMSDPPGSRPLRTYLIRLALLGLVPLAVFAAVALYIAAQVHRNELARSTLDLSRAVASAVQAEQDGTMSALASLSRSPELLNGDVPGFYRHARRLMEVQFEWSAITLTDAQGRVLFWTSMPLGEQPDTPNEPASVRAVLQTGRPALGPAIRNAQGEPSYAVRYPVVQDGRLRYVLSAVITPERLLRMLQRQRVPSDWVIAILDPQLRVFARSRGQEQYALREATPALRRLLSTGKREGSGIAAAQEGSAVVTGFSRTPDSNWLVAVGAPTTPLAQAFTPTLALYVAGVLVSLMICAGLALRTARRVSEDIREVAQAATGLGQGQPVAIVPSRIAEVERLGAALRDASGKLQTAQAAQGEALTQAEEAGRAKDAFLAMLGHELRNPLAPMVSAMDLLDLRADPASARERAILRRQMDHLRRLVDDLLDVARIARGLVEIAREPVDLAAELRAAVEDLREAHALGPDHLRWHSALAQAWIVGDAQRLVQVFSNLIANALRHGGERPVTVSLSQQAGMFRIAVEDEGDGMNAGTLAHVFEPFYQSPASPAERRGGLGLGLAIVRSIVEAHGGRVLAHSEGLGQGSCFEVLLWPSQDHVHQAQDPVAASD</sequence>
<dbReference type="PROSITE" id="PS50109">
    <property type="entry name" value="HIS_KIN"/>
    <property type="match status" value="1"/>
</dbReference>
<feature type="transmembrane region" description="Helical" evidence="8">
    <location>
        <begin position="28"/>
        <end position="48"/>
    </location>
</feature>
<dbReference type="InterPro" id="IPR036097">
    <property type="entry name" value="HisK_dim/P_sf"/>
</dbReference>
<evidence type="ECO:0000256" key="5">
    <source>
        <dbReference type="ARBA" id="ARBA00022679"/>
    </source>
</evidence>
<protein>
    <recommendedName>
        <fullName evidence="3">histidine kinase</fullName>
        <ecNumber evidence="3">2.7.13.3</ecNumber>
    </recommendedName>
</protein>
<evidence type="ECO:0000313" key="11">
    <source>
        <dbReference type="EMBL" id="TFY99491.1"/>
    </source>
</evidence>
<evidence type="ECO:0000259" key="9">
    <source>
        <dbReference type="PROSITE" id="PS50109"/>
    </source>
</evidence>
<dbReference type="InterPro" id="IPR003594">
    <property type="entry name" value="HATPase_dom"/>
</dbReference>
<gene>
    <name evidence="11" type="ORF">EZ242_10045</name>
</gene>
<evidence type="ECO:0000313" key="12">
    <source>
        <dbReference type="Proteomes" id="UP000297564"/>
    </source>
</evidence>
<dbReference type="PRINTS" id="PR00344">
    <property type="entry name" value="BCTRLSENSOR"/>
</dbReference>
<dbReference type="InterPro" id="IPR050736">
    <property type="entry name" value="Sensor_HK_Regulatory"/>
</dbReference>
<dbReference type="SUPFAM" id="SSF47384">
    <property type="entry name" value="Homodimeric domain of signal transducing histidine kinase"/>
    <property type="match status" value="1"/>
</dbReference>
<keyword evidence="7" id="KW-0902">Two-component regulatory system</keyword>
<proteinExistence type="predicted"/>
<evidence type="ECO:0000256" key="2">
    <source>
        <dbReference type="ARBA" id="ARBA00004370"/>
    </source>
</evidence>
<accession>A0A4Z0BL66</accession>
<dbReference type="SMART" id="SM00388">
    <property type="entry name" value="HisKA"/>
    <property type="match status" value="1"/>
</dbReference>
<evidence type="ECO:0000256" key="8">
    <source>
        <dbReference type="SAM" id="Phobius"/>
    </source>
</evidence>
<dbReference type="Pfam" id="PF00512">
    <property type="entry name" value="HisKA"/>
    <property type="match status" value="1"/>
</dbReference>
<evidence type="ECO:0000256" key="7">
    <source>
        <dbReference type="ARBA" id="ARBA00023012"/>
    </source>
</evidence>
<dbReference type="PROSITE" id="PS50885">
    <property type="entry name" value="HAMP"/>
    <property type="match status" value="1"/>
</dbReference>
<dbReference type="GO" id="GO:0000155">
    <property type="term" value="F:phosphorelay sensor kinase activity"/>
    <property type="evidence" value="ECO:0007669"/>
    <property type="project" value="InterPro"/>
</dbReference>
<keyword evidence="8" id="KW-1133">Transmembrane helix</keyword>
<comment type="subcellular location">
    <subcellularLocation>
        <location evidence="2">Membrane</location>
    </subcellularLocation>
</comment>
<dbReference type="InterPro" id="IPR003661">
    <property type="entry name" value="HisK_dim/P_dom"/>
</dbReference>
<dbReference type="Gene3D" id="3.30.450.20">
    <property type="entry name" value="PAS domain"/>
    <property type="match status" value="1"/>
</dbReference>
<dbReference type="InterPro" id="IPR003660">
    <property type="entry name" value="HAMP_dom"/>
</dbReference>
<dbReference type="OrthoDB" id="8552871at2"/>
<dbReference type="InterPro" id="IPR005467">
    <property type="entry name" value="His_kinase_dom"/>
</dbReference>
<dbReference type="AlphaFoldDB" id="A0A4Z0BL66"/>
<feature type="domain" description="HAMP" evidence="10">
    <location>
        <begin position="314"/>
        <end position="365"/>
    </location>
</feature>
<dbReference type="GO" id="GO:0016020">
    <property type="term" value="C:membrane"/>
    <property type="evidence" value="ECO:0007669"/>
    <property type="project" value="UniProtKB-SubCell"/>
</dbReference>
<dbReference type="Proteomes" id="UP000297564">
    <property type="component" value="Unassembled WGS sequence"/>
</dbReference>
<keyword evidence="8" id="KW-0472">Membrane</keyword>
<evidence type="ECO:0000259" key="10">
    <source>
        <dbReference type="PROSITE" id="PS50885"/>
    </source>
</evidence>
<keyword evidence="4" id="KW-0597">Phosphoprotein</keyword>
<dbReference type="Pfam" id="PF02518">
    <property type="entry name" value="HATPase_c"/>
    <property type="match status" value="1"/>
</dbReference>
<keyword evidence="8" id="KW-0812">Transmembrane</keyword>
<dbReference type="InterPro" id="IPR036890">
    <property type="entry name" value="HATPase_C_sf"/>
</dbReference>
<keyword evidence="6 11" id="KW-0418">Kinase</keyword>
<feature type="domain" description="Histidine kinase" evidence="9">
    <location>
        <begin position="387"/>
        <end position="602"/>
    </location>
</feature>
<dbReference type="EMBL" id="SMLL01000004">
    <property type="protein sequence ID" value="TFY99491.1"/>
    <property type="molecule type" value="Genomic_DNA"/>
</dbReference>
<comment type="catalytic activity">
    <reaction evidence="1">
        <text>ATP + protein L-histidine = ADP + protein N-phospho-L-histidine.</text>
        <dbReference type="EC" id="2.7.13.3"/>
    </reaction>
</comment>
<dbReference type="SUPFAM" id="SSF55874">
    <property type="entry name" value="ATPase domain of HSP90 chaperone/DNA topoisomerase II/histidine kinase"/>
    <property type="match status" value="1"/>
</dbReference>
<dbReference type="EC" id="2.7.13.3" evidence="3"/>
<keyword evidence="5" id="KW-0808">Transferase</keyword>